<dbReference type="EMBL" id="VNHX01000015">
    <property type="protein sequence ID" value="TYP92959.1"/>
    <property type="molecule type" value="Genomic_DNA"/>
</dbReference>
<evidence type="ECO:0000313" key="7">
    <source>
        <dbReference type="EMBL" id="TYP92959.1"/>
    </source>
</evidence>
<dbReference type="InterPro" id="IPR036866">
    <property type="entry name" value="RibonucZ/Hydroxyglut_hydro"/>
</dbReference>
<dbReference type="GO" id="GO:0046872">
    <property type="term" value="F:metal ion binding"/>
    <property type="evidence" value="ECO:0007669"/>
    <property type="project" value="UniProtKB-KW"/>
</dbReference>
<dbReference type="SMART" id="SM00849">
    <property type="entry name" value="Lactamase_B"/>
    <property type="match status" value="1"/>
</dbReference>
<dbReference type="InterPro" id="IPR051013">
    <property type="entry name" value="MBL_superfamily_lactonases"/>
</dbReference>
<dbReference type="PANTHER" id="PTHR42978:SF2">
    <property type="entry name" value="102 KBASES UNSTABLE REGION: FROM 1 TO 119443"/>
    <property type="match status" value="1"/>
</dbReference>
<proteinExistence type="inferred from homology"/>
<comment type="similarity">
    <text evidence="2">Belongs to the metallo-beta-lactamase superfamily.</text>
</comment>
<name>A0A5S5DEC4_9SPHI</name>
<evidence type="ECO:0000256" key="4">
    <source>
        <dbReference type="ARBA" id="ARBA00022801"/>
    </source>
</evidence>
<dbReference type="AlphaFoldDB" id="A0A5S5DEC4"/>
<gene>
    <name evidence="7" type="ORF">BC792_11561</name>
</gene>
<accession>A0A5S5DEC4</accession>
<dbReference type="Pfam" id="PF00753">
    <property type="entry name" value="Lactamase_B"/>
    <property type="match status" value="1"/>
</dbReference>
<evidence type="ECO:0000259" key="6">
    <source>
        <dbReference type="SMART" id="SM00849"/>
    </source>
</evidence>
<evidence type="ECO:0000256" key="1">
    <source>
        <dbReference type="ARBA" id="ARBA00001947"/>
    </source>
</evidence>
<dbReference type="Proteomes" id="UP000325105">
    <property type="component" value="Unassembled WGS sequence"/>
</dbReference>
<dbReference type="SUPFAM" id="SSF56281">
    <property type="entry name" value="Metallo-hydrolase/oxidoreductase"/>
    <property type="match status" value="1"/>
</dbReference>
<organism evidence="7 8">
    <name type="scientific">Sphingobacterium allocomposti</name>
    <dbReference type="NCBI Taxonomy" id="415956"/>
    <lineage>
        <taxon>Bacteria</taxon>
        <taxon>Pseudomonadati</taxon>
        <taxon>Bacteroidota</taxon>
        <taxon>Sphingobacteriia</taxon>
        <taxon>Sphingobacteriales</taxon>
        <taxon>Sphingobacteriaceae</taxon>
        <taxon>Sphingobacterium</taxon>
    </lineage>
</organism>
<comment type="cofactor">
    <cofactor evidence="1">
        <name>Zn(2+)</name>
        <dbReference type="ChEBI" id="CHEBI:29105"/>
    </cofactor>
</comment>
<keyword evidence="5" id="KW-0862">Zinc</keyword>
<keyword evidence="3" id="KW-0479">Metal-binding</keyword>
<keyword evidence="8" id="KW-1185">Reference proteome</keyword>
<dbReference type="GO" id="GO:0016787">
    <property type="term" value="F:hydrolase activity"/>
    <property type="evidence" value="ECO:0007669"/>
    <property type="project" value="UniProtKB-KW"/>
</dbReference>
<comment type="caution">
    <text evidence="7">The sequence shown here is derived from an EMBL/GenBank/DDBJ whole genome shotgun (WGS) entry which is preliminary data.</text>
</comment>
<sequence length="279" mass="31659">MSRSDSEDLVNYILIVEIKMVQAYSLYEGSFSVDASKAFVPFDPKKDDPTQRKGSIFVHVHPFLIVGDDGLILCDTGLGFRHGEELLIHHNIRKRGFDPADVRYVLMSHLHKDHAGGMVDFSDGSARVAFPNAEYIIQRGEWEHAFSGESSSYRTEIFDVLQRSGNLLLVEGEGAVNKQISYVLNGAHTPYHQAFHIRCGGEHYFFGGDVLPEPEEIFKNFIAKYDYDGRLARDLRQQYWVEGREDGWIYLFYHSKSIAIGRGEQRADGTHKVVDVGQV</sequence>
<evidence type="ECO:0000313" key="8">
    <source>
        <dbReference type="Proteomes" id="UP000325105"/>
    </source>
</evidence>
<evidence type="ECO:0000256" key="5">
    <source>
        <dbReference type="ARBA" id="ARBA00022833"/>
    </source>
</evidence>
<feature type="domain" description="Metallo-beta-lactamase" evidence="6">
    <location>
        <begin position="59"/>
        <end position="254"/>
    </location>
</feature>
<keyword evidence="4 7" id="KW-0378">Hydrolase</keyword>
<evidence type="ECO:0000256" key="3">
    <source>
        <dbReference type="ARBA" id="ARBA00022723"/>
    </source>
</evidence>
<dbReference type="RefSeq" id="WP_246155016.1">
    <property type="nucleotide sequence ID" value="NZ_VNHX01000015.1"/>
</dbReference>
<reference evidence="7 8" key="1">
    <citation type="submission" date="2019-07" db="EMBL/GenBank/DDBJ databases">
        <title>Genomic Encyclopedia of Archaeal and Bacterial Type Strains, Phase II (KMG-II): from individual species to whole genera.</title>
        <authorList>
            <person name="Goeker M."/>
        </authorList>
    </citation>
    <scope>NUCLEOTIDE SEQUENCE [LARGE SCALE GENOMIC DNA]</scope>
    <source>
        <strain evidence="7 8">DSM 18850</strain>
    </source>
</reference>
<dbReference type="InterPro" id="IPR001279">
    <property type="entry name" value="Metallo-B-lactamas"/>
</dbReference>
<dbReference type="Gene3D" id="3.60.15.10">
    <property type="entry name" value="Ribonuclease Z/Hydroxyacylglutathione hydrolase-like"/>
    <property type="match status" value="1"/>
</dbReference>
<evidence type="ECO:0000256" key="2">
    <source>
        <dbReference type="ARBA" id="ARBA00007749"/>
    </source>
</evidence>
<protein>
    <submittedName>
        <fullName evidence="7">Glyoxylase-like metal-dependent hydrolase (Beta-lactamase superfamily II)</fullName>
    </submittedName>
</protein>
<dbReference type="PANTHER" id="PTHR42978">
    <property type="entry name" value="QUORUM-QUENCHING LACTONASE YTNP-RELATED-RELATED"/>
    <property type="match status" value="1"/>
</dbReference>